<evidence type="ECO:0000256" key="1">
    <source>
        <dbReference type="SAM" id="MobiDB-lite"/>
    </source>
</evidence>
<protein>
    <submittedName>
        <fullName evidence="2">Uncharacterized protein</fullName>
    </submittedName>
</protein>
<gene>
    <name evidence="2" type="ORF">Tdes44962_MAKER04171</name>
</gene>
<feature type="region of interest" description="Disordered" evidence="1">
    <location>
        <begin position="127"/>
        <end position="150"/>
    </location>
</feature>
<organism evidence="2 3">
    <name type="scientific">Teratosphaeria destructans</name>
    <dbReference type="NCBI Taxonomy" id="418781"/>
    <lineage>
        <taxon>Eukaryota</taxon>
        <taxon>Fungi</taxon>
        <taxon>Dikarya</taxon>
        <taxon>Ascomycota</taxon>
        <taxon>Pezizomycotina</taxon>
        <taxon>Dothideomycetes</taxon>
        <taxon>Dothideomycetidae</taxon>
        <taxon>Mycosphaerellales</taxon>
        <taxon>Teratosphaeriaceae</taxon>
        <taxon>Teratosphaeria</taxon>
    </lineage>
</organism>
<keyword evidence="3" id="KW-1185">Reference proteome</keyword>
<reference evidence="2 3" key="1">
    <citation type="journal article" date="2018" name="IMA Fungus">
        <title>IMA Genome-F 10: Nine draft genome sequences of Claviceps purpurea s.lat., including C. arundinis, C. humidiphila, and C. cf. spartinae, pseudomolecules for the pitch canker pathogen Fusarium circinatum, draft genome of Davidsoniella eucalypti, Grosmannia galeiformis, Quambalaria eucalypti, and Teratosphaeria destructans.</title>
        <authorList>
            <person name="Wingfield B.D."/>
            <person name="Liu M."/>
            <person name="Nguyen H.D."/>
            <person name="Lane F.A."/>
            <person name="Morgan S.W."/>
            <person name="De Vos L."/>
            <person name="Wilken P.M."/>
            <person name="Duong T.A."/>
            <person name="Aylward J."/>
            <person name="Coetzee M.P."/>
            <person name="Dadej K."/>
            <person name="De Beer Z.W."/>
            <person name="Findlay W."/>
            <person name="Havenga M."/>
            <person name="Kolarik M."/>
            <person name="Menzies J.G."/>
            <person name="Naidoo K."/>
            <person name="Pochopski O."/>
            <person name="Shoukouhi P."/>
            <person name="Santana Q.C."/>
            <person name="Seifert K.A."/>
            <person name="Soal N."/>
            <person name="Steenkamp E.T."/>
            <person name="Tatham C.T."/>
            <person name="van der Nest M.A."/>
            <person name="Wingfield M.J."/>
        </authorList>
    </citation>
    <scope>NUCLEOTIDE SEQUENCE [LARGE SCALE GENOMIC DNA]</scope>
    <source>
        <strain evidence="2">CMW44962</strain>
    </source>
</reference>
<comment type="caution">
    <text evidence="2">The sequence shown here is derived from an EMBL/GenBank/DDBJ whole genome shotgun (WGS) entry which is preliminary data.</text>
</comment>
<accession>A0A9W7SMR5</accession>
<name>A0A9W7SMR5_9PEZI</name>
<evidence type="ECO:0000313" key="2">
    <source>
        <dbReference type="EMBL" id="KAH9825470.1"/>
    </source>
</evidence>
<evidence type="ECO:0000313" key="3">
    <source>
        <dbReference type="Proteomes" id="UP001138500"/>
    </source>
</evidence>
<dbReference type="AlphaFoldDB" id="A0A9W7SMR5"/>
<dbReference type="EMBL" id="RIBY02002112">
    <property type="protein sequence ID" value="KAH9825470.1"/>
    <property type="molecule type" value="Genomic_DNA"/>
</dbReference>
<dbReference type="Proteomes" id="UP001138500">
    <property type="component" value="Unassembled WGS sequence"/>
</dbReference>
<reference evidence="2 3" key="2">
    <citation type="journal article" date="2021" name="Curr. Genet.">
        <title>Genetic response to nitrogen starvation in the aggressive Eucalyptus foliar pathogen Teratosphaeria destructans.</title>
        <authorList>
            <person name="Havenga M."/>
            <person name="Wingfield B.D."/>
            <person name="Wingfield M.J."/>
            <person name="Dreyer L.L."/>
            <person name="Roets F."/>
            <person name="Aylward J."/>
        </authorList>
    </citation>
    <scope>NUCLEOTIDE SEQUENCE [LARGE SCALE GENOMIC DNA]</scope>
    <source>
        <strain evidence="2">CMW44962</strain>
    </source>
</reference>
<sequence length="239" mass="25259">MAPTTPLPRHTQTTIIRDLLNNTKEHRAVTPQAVDFFAALDLIHPGAEPSDATACAARSSATGPHHDLWGILRDPDIQGPRLREEFFALGPAFHCAVHATASDYARFAQTCLDVCLRSRSHVGIGIAAAPTPSPAATGAPPTPPASPEDGDAAIVNAAVEEMLLVQQSPTQASTAAWMQALHVADHILKRAGVPVHGRMLPEAVMQLEQGAAFAQLGPLEQSTLLYALGRAKGCFEHGI</sequence>
<dbReference type="OrthoDB" id="10397427at2759"/>
<proteinExistence type="predicted"/>
<feature type="compositionally biased region" description="Low complexity" evidence="1">
    <location>
        <begin position="127"/>
        <end position="139"/>
    </location>
</feature>